<dbReference type="InParanoid" id="A0A2J6TEF6"/>
<organism evidence="2 3">
    <name type="scientific">Hyaloscypha bicolor E</name>
    <dbReference type="NCBI Taxonomy" id="1095630"/>
    <lineage>
        <taxon>Eukaryota</taxon>
        <taxon>Fungi</taxon>
        <taxon>Dikarya</taxon>
        <taxon>Ascomycota</taxon>
        <taxon>Pezizomycotina</taxon>
        <taxon>Leotiomycetes</taxon>
        <taxon>Helotiales</taxon>
        <taxon>Hyaloscyphaceae</taxon>
        <taxon>Hyaloscypha</taxon>
        <taxon>Hyaloscypha bicolor</taxon>
    </lineage>
</organism>
<dbReference type="AlphaFoldDB" id="A0A2J6TEF6"/>
<dbReference type="GeneID" id="36580344"/>
<proteinExistence type="predicted"/>
<gene>
    <name evidence="2" type="ORF">K444DRAFT_369836</name>
</gene>
<evidence type="ECO:0000256" key="1">
    <source>
        <dbReference type="SAM" id="MobiDB-lite"/>
    </source>
</evidence>
<dbReference type="RefSeq" id="XP_024738318.1">
    <property type="nucleotide sequence ID" value="XM_024872263.1"/>
</dbReference>
<dbReference type="EMBL" id="KZ613786">
    <property type="protein sequence ID" value="PMD61414.1"/>
    <property type="molecule type" value="Genomic_DNA"/>
</dbReference>
<evidence type="ECO:0000313" key="2">
    <source>
        <dbReference type="EMBL" id="PMD61414.1"/>
    </source>
</evidence>
<name>A0A2J6TEF6_9HELO</name>
<keyword evidence="3" id="KW-1185">Reference proteome</keyword>
<sequence length="195" mass="20680">MSSKIPGYGNLVYEAPIVHTRRSGGGDSGIRHKEEGRDAGSFNGTSPLLRNSGPHGSWQAGKLLHALIIERVFAVLCGRRGVSFQEEQVLRTSGRPLATMQPSSLLLQVAELLLDGSPGSGLAKALLGRLTGASISDLNFPASANNPVHPLQGPTTAHRCPQVRPRLQVPAEADVSARAGIAAASHPILQRYFLR</sequence>
<dbReference type="Proteomes" id="UP000235371">
    <property type="component" value="Unassembled WGS sequence"/>
</dbReference>
<protein>
    <submittedName>
        <fullName evidence="2">Uncharacterized protein</fullName>
    </submittedName>
</protein>
<feature type="compositionally biased region" description="Basic and acidic residues" evidence="1">
    <location>
        <begin position="29"/>
        <end position="38"/>
    </location>
</feature>
<feature type="region of interest" description="Disordered" evidence="1">
    <location>
        <begin position="22"/>
        <end position="50"/>
    </location>
</feature>
<evidence type="ECO:0000313" key="3">
    <source>
        <dbReference type="Proteomes" id="UP000235371"/>
    </source>
</evidence>
<reference evidence="2 3" key="1">
    <citation type="submission" date="2016-04" db="EMBL/GenBank/DDBJ databases">
        <title>A degradative enzymes factory behind the ericoid mycorrhizal symbiosis.</title>
        <authorList>
            <consortium name="DOE Joint Genome Institute"/>
            <person name="Martino E."/>
            <person name="Morin E."/>
            <person name="Grelet G."/>
            <person name="Kuo A."/>
            <person name="Kohler A."/>
            <person name="Daghino S."/>
            <person name="Barry K."/>
            <person name="Choi C."/>
            <person name="Cichocki N."/>
            <person name="Clum A."/>
            <person name="Copeland A."/>
            <person name="Hainaut M."/>
            <person name="Haridas S."/>
            <person name="Labutti K."/>
            <person name="Lindquist E."/>
            <person name="Lipzen A."/>
            <person name="Khouja H.-R."/>
            <person name="Murat C."/>
            <person name="Ohm R."/>
            <person name="Olson A."/>
            <person name="Spatafora J."/>
            <person name="Veneault-Fourrey C."/>
            <person name="Henrissat B."/>
            <person name="Grigoriev I."/>
            <person name="Martin F."/>
            <person name="Perotto S."/>
        </authorList>
    </citation>
    <scope>NUCLEOTIDE SEQUENCE [LARGE SCALE GENOMIC DNA]</scope>
    <source>
        <strain evidence="2 3">E</strain>
    </source>
</reference>
<accession>A0A2J6TEF6</accession>